<evidence type="ECO:0000313" key="2">
    <source>
        <dbReference type="Proteomes" id="UP000324222"/>
    </source>
</evidence>
<accession>A0A5B7GSE2</accession>
<keyword evidence="2" id="KW-1185">Reference proteome</keyword>
<comment type="caution">
    <text evidence="1">The sequence shown here is derived from an EMBL/GenBank/DDBJ whole genome shotgun (WGS) entry which is preliminary data.</text>
</comment>
<proteinExistence type="predicted"/>
<protein>
    <submittedName>
        <fullName evidence="1">Uncharacterized protein</fullName>
    </submittedName>
</protein>
<dbReference type="AlphaFoldDB" id="A0A5B7GSE2"/>
<dbReference type="OrthoDB" id="5876240at2759"/>
<sequence length="84" mass="9189">MQVRSGERIVQLSQDVVGVPLTLPLETTASPLQGLVYVATNSQLSFVFAYHQCHAFYPKTSMSSSISVALTMPYPLIGNVLFIK</sequence>
<evidence type="ECO:0000313" key="1">
    <source>
        <dbReference type="EMBL" id="MPC61782.1"/>
    </source>
</evidence>
<reference evidence="1 2" key="1">
    <citation type="submission" date="2019-05" db="EMBL/GenBank/DDBJ databases">
        <title>Another draft genome of Portunus trituberculatus and its Hox gene families provides insights of decapod evolution.</title>
        <authorList>
            <person name="Jeong J.-H."/>
            <person name="Song I."/>
            <person name="Kim S."/>
            <person name="Choi T."/>
            <person name="Kim D."/>
            <person name="Ryu S."/>
            <person name="Kim W."/>
        </authorList>
    </citation>
    <scope>NUCLEOTIDE SEQUENCE [LARGE SCALE GENOMIC DNA]</scope>
    <source>
        <tissue evidence="1">Muscle</tissue>
    </source>
</reference>
<gene>
    <name evidence="1" type="ORF">E2C01_055858</name>
</gene>
<dbReference type="EMBL" id="VSRR010018919">
    <property type="protein sequence ID" value="MPC61782.1"/>
    <property type="molecule type" value="Genomic_DNA"/>
</dbReference>
<organism evidence="1 2">
    <name type="scientific">Portunus trituberculatus</name>
    <name type="common">Swimming crab</name>
    <name type="synonym">Neptunus trituberculatus</name>
    <dbReference type="NCBI Taxonomy" id="210409"/>
    <lineage>
        <taxon>Eukaryota</taxon>
        <taxon>Metazoa</taxon>
        <taxon>Ecdysozoa</taxon>
        <taxon>Arthropoda</taxon>
        <taxon>Crustacea</taxon>
        <taxon>Multicrustacea</taxon>
        <taxon>Malacostraca</taxon>
        <taxon>Eumalacostraca</taxon>
        <taxon>Eucarida</taxon>
        <taxon>Decapoda</taxon>
        <taxon>Pleocyemata</taxon>
        <taxon>Brachyura</taxon>
        <taxon>Eubrachyura</taxon>
        <taxon>Portunoidea</taxon>
        <taxon>Portunidae</taxon>
        <taxon>Portuninae</taxon>
        <taxon>Portunus</taxon>
    </lineage>
</organism>
<dbReference type="Proteomes" id="UP000324222">
    <property type="component" value="Unassembled WGS sequence"/>
</dbReference>
<name>A0A5B7GSE2_PORTR</name>